<protein>
    <submittedName>
        <fullName evidence="2">Uncharacterized protein</fullName>
    </submittedName>
</protein>
<dbReference type="RefSeq" id="WP_379598187.1">
    <property type="nucleotide sequence ID" value="NZ_JBHUDE010000132.1"/>
</dbReference>
<dbReference type="Proteomes" id="UP001597221">
    <property type="component" value="Unassembled WGS sequence"/>
</dbReference>
<gene>
    <name evidence="2" type="ORF">ACFSBH_14235</name>
</gene>
<keyword evidence="1" id="KW-0175">Coiled coil</keyword>
<proteinExistence type="predicted"/>
<name>A0ABW4HVH3_9BACI</name>
<dbReference type="EMBL" id="JBHUDE010000132">
    <property type="protein sequence ID" value="MFD1608780.1"/>
    <property type="molecule type" value="Genomic_DNA"/>
</dbReference>
<reference evidence="3" key="1">
    <citation type="journal article" date="2019" name="Int. J. Syst. Evol. Microbiol.">
        <title>The Global Catalogue of Microorganisms (GCM) 10K type strain sequencing project: providing services to taxonomists for standard genome sequencing and annotation.</title>
        <authorList>
            <consortium name="The Broad Institute Genomics Platform"/>
            <consortium name="The Broad Institute Genome Sequencing Center for Infectious Disease"/>
            <person name="Wu L."/>
            <person name="Ma J."/>
        </authorList>
    </citation>
    <scope>NUCLEOTIDE SEQUENCE [LARGE SCALE GENOMIC DNA]</scope>
    <source>
        <strain evidence="3">CGMCC 1.12376</strain>
    </source>
</reference>
<keyword evidence="3" id="KW-1185">Reference proteome</keyword>
<evidence type="ECO:0000256" key="1">
    <source>
        <dbReference type="SAM" id="Coils"/>
    </source>
</evidence>
<evidence type="ECO:0000313" key="2">
    <source>
        <dbReference type="EMBL" id="MFD1608780.1"/>
    </source>
</evidence>
<organism evidence="2 3">
    <name type="scientific">Oceanobacillus luteolus</name>
    <dbReference type="NCBI Taxonomy" id="1274358"/>
    <lineage>
        <taxon>Bacteria</taxon>
        <taxon>Bacillati</taxon>
        <taxon>Bacillota</taxon>
        <taxon>Bacilli</taxon>
        <taxon>Bacillales</taxon>
        <taxon>Bacillaceae</taxon>
        <taxon>Oceanobacillus</taxon>
    </lineage>
</organism>
<comment type="caution">
    <text evidence="2">The sequence shown here is derived from an EMBL/GenBank/DDBJ whole genome shotgun (WGS) entry which is preliminary data.</text>
</comment>
<accession>A0ABW4HVH3</accession>
<sequence>MKKFMHSFKGKITIFGLAIVMVWGAGMAFASTSAGEQLRAWYNGMFGQSVADIEADTEAYVESKLPGLEAEYAALKEQAGVDIDLSRELATGTTLEELIQAKLEHIGEIDGEKQAILAEVGLQFYNVFLDGYFEILRNADAGLEYATNDLTTFTSESGNAAIAQLTSDIEVARDQAVQELEEAIQAAQEELAAELETQEEITSRNLRNQVDWAIDSLTEEVNNVLDALVSQQEELITATAQQLGEEAKAALDAVISRINE</sequence>
<feature type="coiled-coil region" evidence="1">
    <location>
        <begin position="162"/>
        <end position="234"/>
    </location>
</feature>
<evidence type="ECO:0000313" key="3">
    <source>
        <dbReference type="Proteomes" id="UP001597221"/>
    </source>
</evidence>